<evidence type="ECO:0000313" key="2">
    <source>
        <dbReference type="EMBL" id="MDU9693851.1"/>
    </source>
</evidence>
<keyword evidence="1" id="KW-0812">Transmembrane</keyword>
<keyword evidence="1" id="KW-0472">Membrane</keyword>
<feature type="transmembrane region" description="Helical" evidence="1">
    <location>
        <begin position="55"/>
        <end position="75"/>
    </location>
</feature>
<evidence type="ECO:0000313" key="3">
    <source>
        <dbReference type="Proteomes" id="UP001269400"/>
    </source>
</evidence>
<proteinExistence type="predicted"/>
<accession>A0AAX6ND70</accession>
<gene>
    <name evidence="2" type="ORF">O0Q50_21975</name>
</gene>
<reference evidence="2" key="1">
    <citation type="journal article" date="2022" name="J Environ Chem Eng">
        <title>Biodegradation of petroleum oil using a constructed nonpathogenic and heavy metal-tolerant bacterial consortium isolated from marine sponges.</title>
        <authorList>
            <person name="Dechsakulwatana C."/>
            <person name="Rungsihiranrut A."/>
            <person name="Muangchinda C."/>
            <person name="Ningthoujam R."/>
            <person name="Klankeo P."/>
            <person name="Pinyakong O."/>
        </authorList>
    </citation>
    <scope>NUCLEOTIDE SEQUENCE</scope>
    <source>
        <strain evidence="2">TL01-2</strain>
    </source>
</reference>
<organism evidence="2 3">
    <name type="scientific">Priestia aryabhattai</name>
    <name type="common">Bacillus aryabhattai</name>
    <dbReference type="NCBI Taxonomy" id="412384"/>
    <lineage>
        <taxon>Bacteria</taxon>
        <taxon>Bacillati</taxon>
        <taxon>Bacillota</taxon>
        <taxon>Bacilli</taxon>
        <taxon>Bacillales</taxon>
        <taxon>Bacillaceae</taxon>
        <taxon>Priestia</taxon>
    </lineage>
</organism>
<name>A0AAX6ND70_PRIAR</name>
<dbReference type="Proteomes" id="UP001269400">
    <property type="component" value="Unassembled WGS sequence"/>
</dbReference>
<dbReference type="AlphaFoldDB" id="A0AAX6ND70"/>
<dbReference type="RefSeq" id="WP_316911069.1">
    <property type="nucleotide sequence ID" value="NZ_JAPTGD010000002.1"/>
</dbReference>
<protein>
    <submittedName>
        <fullName evidence="2">Uncharacterized protein</fullName>
    </submittedName>
</protein>
<feature type="transmembrane region" description="Helical" evidence="1">
    <location>
        <begin position="7"/>
        <end position="29"/>
    </location>
</feature>
<evidence type="ECO:0000256" key="1">
    <source>
        <dbReference type="SAM" id="Phobius"/>
    </source>
</evidence>
<keyword evidence="1" id="KW-1133">Transmembrane helix</keyword>
<sequence length="89" mass="10409">MKFNKKLSLFSIIAVIVVSFIPVIGIKVVNEVFRSYYFGFPARWLGFHLSGGGQLSFQVFNLIFNFFFFYSLFWVTKKIAIRIKEARVI</sequence>
<dbReference type="EMBL" id="JAPTGD010000002">
    <property type="protein sequence ID" value="MDU9693851.1"/>
    <property type="molecule type" value="Genomic_DNA"/>
</dbReference>
<comment type="caution">
    <text evidence="2">The sequence shown here is derived from an EMBL/GenBank/DDBJ whole genome shotgun (WGS) entry which is preliminary data.</text>
</comment>
<reference evidence="2" key="2">
    <citation type="submission" date="2022-12" db="EMBL/GenBank/DDBJ databases">
        <authorList>
            <person name="Dechsakulwatana C."/>
            <person name="Rungsihiranrut A."/>
            <person name="Muangchinda C."/>
            <person name="Ningthoujam R."/>
            <person name="Klankeo P."/>
            <person name="Pinyakong O."/>
        </authorList>
    </citation>
    <scope>NUCLEOTIDE SEQUENCE</scope>
    <source>
        <strain evidence="2">TL01-2</strain>
    </source>
</reference>